<evidence type="ECO:0000256" key="2">
    <source>
        <dbReference type="ARBA" id="ARBA00023015"/>
    </source>
</evidence>
<dbReference type="InterPro" id="IPR036388">
    <property type="entry name" value="WH-like_DNA-bd_sf"/>
</dbReference>
<comment type="similarity">
    <text evidence="1">Belongs to the LysR transcriptional regulatory family.</text>
</comment>
<evidence type="ECO:0000259" key="5">
    <source>
        <dbReference type="PROSITE" id="PS50931"/>
    </source>
</evidence>
<keyword evidence="2" id="KW-0805">Transcription regulation</keyword>
<keyword evidence="7" id="KW-1185">Reference proteome</keyword>
<evidence type="ECO:0000256" key="4">
    <source>
        <dbReference type="ARBA" id="ARBA00023163"/>
    </source>
</evidence>
<dbReference type="AlphaFoldDB" id="A0A1E2UV12"/>
<dbReference type="SUPFAM" id="SSF53850">
    <property type="entry name" value="Periplasmic binding protein-like II"/>
    <property type="match status" value="1"/>
</dbReference>
<comment type="caution">
    <text evidence="6">The sequence shown here is derived from an EMBL/GenBank/DDBJ whole genome shotgun (WGS) entry which is preliminary data.</text>
</comment>
<evidence type="ECO:0000313" key="7">
    <source>
        <dbReference type="Proteomes" id="UP000094849"/>
    </source>
</evidence>
<keyword evidence="3" id="KW-0238">DNA-binding</keyword>
<accession>A0A1E2UV12</accession>
<dbReference type="PANTHER" id="PTHR30126:SF40">
    <property type="entry name" value="HTH-TYPE TRANSCRIPTIONAL REGULATOR GLTR"/>
    <property type="match status" value="1"/>
</dbReference>
<dbReference type="PROSITE" id="PS50931">
    <property type="entry name" value="HTH_LYSR"/>
    <property type="match status" value="1"/>
</dbReference>
<name>A0A1E2UV12_9GAMM</name>
<evidence type="ECO:0000256" key="3">
    <source>
        <dbReference type="ARBA" id="ARBA00023125"/>
    </source>
</evidence>
<dbReference type="Pfam" id="PF00126">
    <property type="entry name" value="HTH_1"/>
    <property type="match status" value="1"/>
</dbReference>
<dbReference type="OrthoDB" id="6804990at2"/>
<dbReference type="InterPro" id="IPR036390">
    <property type="entry name" value="WH_DNA-bd_sf"/>
</dbReference>
<protein>
    <submittedName>
        <fullName evidence="6">Transcriptional regulator</fullName>
    </submittedName>
</protein>
<evidence type="ECO:0000313" key="6">
    <source>
        <dbReference type="EMBL" id="ODB98560.1"/>
    </source>
</evidence>
<gene>
    <name evidence="6" type="ORF">A3196_09980</name>
</gene>
<dbReference type="STRING" id="1818881.A3196_09980"/>
<proteinExistence type="inferred from homology"/>
<evidence type="ECO:0000256" key="1">
    <source>
        <dbReference type="ARBA" id="ARBA00009437"/>
    </source>
</evidence>
<keyword evidence="4" id="KW-0804">Transcription</keyword>
<dbReference type="GO" id="GO:0000976">
    <property type="term" value="F:transcription cis-regulatory region binding"/>
    <property type="evidence" value="ECO:0007669"/>
    <property type="project" value="TreeGrafter"/>
</dbReference>
<dbReference type="GO" id="GO:0003700">
    <property type="term" value="F:DNA-binding transcription factor activity"/>
    <property type="evidence" value="ECO:0007669"/>
    <property type="project" value="InterPro"/>
</dbReference>
<dbReference type="Proteomes" id="UP000094849">
    <property type="component" value="Unassembled WGS sequence"/>
</dbReference>
<feature type="domain" description="HTH lysR-type" evidence="5">
    <location>
        <begin position="1"/>
        <end position="58"/>
    </location>
</feature>
<dbReference type="SUPFAM" id="SSF46785">
    <property type="entry name" value="Winged helix' DNA-binding domain"/>
    <property type="match status" value="1"/>
</dbReference>
<dbReference type="Pfam" id="PF03466">
    <property type="entry name" value="LysR_substrate"/>
    <property type="match status" value="1"/>
</dbReference>
<dbReference type="InterPro" id="IPR000847">
    <property type="entry name" value="LysR_HTH_N"/>
</dbReference>
<dbReference type="Gene3D" id="1.10.10.10">
    <property type="entry name" value="Winged helix-like DNA-binding domain superfamily/Winged helix DNA-binding domain"/>
    <property type="match status" value="1"/>
</dbReference>
<organism evidence="6 7">
    <name type="scientific">Candidatus Thiodiazotropha endoloripes</name>
    <dbReference type="NCBI Taxonomy" id="1818881"/>
    <lineage>
        <taxon>Bacteria</taxon>
        <taxon>Pseudomonadati</taxon>
        <taxon>Pseudomonadota</taxon>
        <taxon>Gammaproteobacteria</taxon>
        <taxon>Chromatiales</taxon>
        <taxon>Sedimenticolaceae</taxon>
        <taxon>Candidatus Thiodiazotropha</taxon>
    </lineage>
</organism>
<reference evidence="6 7" key="1">
    <citation type="submission" date="2016-03" db="EMBL/GenBank/DDBJ databases">
        <title>Chemosynthetic sulphur-oxidizing symbionts of marine invertebrate animals are capable of nitrogen fixation.</title>
        <authorList>
            <person name="Petersen J.M."/>
            <person name="Kemper A."/>
            <person name="Gruber-Vodicka H."/>
            <person name="Cardini U."/>
            <person name="Geest Mvander."/>
            <person name="Kleiner M."/>
            <person name="Bulgheresi S."/>
            <person name="Fussmann M."/>
            <person name="Herbold C."/>
            <person name="Seah B.K.B."/>
            <person name="Antony C.Paul."/>
            <person name="Liu D."/>
            <person name="Belitz A."/>
            <person name="Weber M."/>
        </authorList>
    </citation>
    <scope>NUCLEOTIDE SEQUENCE [LARGE SCALE GENOMIC DNA]</scope>
    <source>
        <strain evidence="6">G_D</strain>
    </source>
</reference>
<dbReference type="Gene3D" id="3.40.190.10">
    <property type="entry name" value="Periplasmic binding protein-like II"/>
    <property type="match status" value="2"/>
</dbReference>
<sequence>MELNSLLTFKAVVEEGGILSASRKLNTVQSNVTSRIKRLEQELNSELFYRKGRGLALAPAGHVLYEYACQILQLENQAGMAVRQVGEQSGELRIGAMETFASLRLAPALKRLKACHKGVELRVVTDTSSALVERVLNHKLECAFVAGRVDQEELLVCDIGREELVLVRARGSDCQSQLILFREGCAYRARALAWHRECGQQVSEVMELGTLDGILGCVSVGLGCTLMPAWVVAQSRYADELAIEQIPPHLSMVPTVMIRHKQGVPMKALETLAQAVIESAENDNRASELKTA</sequence>
<dbReference type="EMBL" id="LVJZ01000003">
    <property type="protein sequence ID" value="ODB98560.1"/>
    <property type="molecule type" value="Genomic_DNA"/>
</dbReference>
<dbReference type="InterPro" id="IPR005119">
    <property type="entry name" value="LysR_subst-bd"/>
</dbReference>
<dbReference type="PANTHER" id="PTHR30126">
    <property type="entry name" value="HTH-TYPE TRANSCRIPTIONAL REGULATOR"/>
    <property type="match status" value="1"/>
</dbReference>